<feature type="chain" id="PRO_5035258834" description="Lactonase, 7-bladed beta-propeller" evidence="1">
    <location>
        <begin position="22"/>
        <end position="130"/>
    </location>
</feature>
<proteinExistence type="predicted"/>
<dbReference type="AlphaFoldDB" id="A0A8J7MEA6"/>
<protein>
    <recommendedName>
        <fullName evidence="4">Lactonase, 7-bladed beta-propeller</fullName>
    </recommendedName>
</protein>
<feature type="signal peptide" evidence="1">
    <location>
        <begin position="1"/>
        <end position="21"/>
    </location>
</feature>
<comment type="caution">
    <text evidence="2">The sequence shown here is derived from an EMBL/GenBank/DDBJ whole genome shotgun (WGS) entry which is preliminary data.</text>
</comment>
<keyword evidence="3" id="KW-1185">Reference proteome</keyword>
<dbReference type="RefSeq" id="WP_200311136.1">
    <property type="nucleotide sequence ID" value="NZ_JAENIM010000039.1"/>
</dbReference>
<evidence type="ECO:0000313" key="3">
    <source>
        <dbReference type="Proteomes" id="UP000624703"/>
    </source>
</evidence>
<keyword evidence="1" id="KW-0732">Signal</keyword>
<dbReference type="Proteomes" id="UP000624703">
    <property type="component" value="Unassembled WGS sequence"/>
</dbReference>
<evidence type="ECO:0000256" key="1">
    <source>
        <dbReference type="SAM" id="SignalP"/>
    </source>
</evidence>
<evidence type="ECO:0000313" key="2">
    <source>
        <dbReference type="EMBL" id="MBK1791122.1"/>
    </source>
</evidence>
<dbReference type="EMBL" id="JAENIM010000039">
    <property type="protein sequence ID" value="MBK1791122.1"/>
    <property type="molecule type" value="Genomic_DNA"/>
</dbReference>
<accession>A0A8J7MEA6</accession>
<evidence type="ECO:0008006" key="4">
    <source>
        <dbReference type="Google" id="ProtNLM"/>
    </source>
</evidence>
<reference evidence="2" key="1">
    <citation type="submission" date="2021-01" db="EMBL/GenBank/DDBJ databases">
        <title>Modified the classification status of verrucomicrobia.</title>
        <authorList>
            <person name="Feng X."/>
        </authorList>
    </citation>
    <scope>NUCLEOTIDE SEQUENCE</scope>
    <source>
        <strain evidence="2">_KCTC 22039</strain>
    </source>
</reference>
<gene>
    <name evidence="2" type="ORF">JIN82_08155</name>
</gene>
<sequence>MKLNWSLILPSAMALTLSQCADTTTSAAELATTPAANVQLSNDPLNVVLGAGDVTVMDGIKVVSILKTSKPNVEQTKFQQGQKQIVVKSRGSHGPAAIQLFDTKSGRELGNVMAYDVKDGQPSWALGMGE</sequence>
<organism evidence="2 3">
    <name type="scientific">Persicirhabdus sediminis</name>
    <dbReference type="NCBI Taxonomy" id="454144"/>
    <lineage>
        <taxon>Bacteria</taxon>
        <taxon>Pseudomonadati</taxon>
        <taxon>Verrucomicrobiota</taxon>
        <taxon>Verrucomicrobiia</taxon>
        <taxon>Verrucomicrobiales</taxon>
        <taxon>Verrucomicrobiaceae</taxon>
        <taxon>Persicirhabdus</taxon>
    </lineage>
</organism>
<name>A0A8J7MEA6_9BACT</name>